<accession>A0ABQ7ZT11</accession>
<evidence type="ECO:0000313" key="2">
    <source>
        <dbReference type="Proteomes" id="UP000824890"/>
    </source>
</evidence>
<comment type="caution">
    <text evidence="1">The sequence shown here is derived from an EMBL/GenBank/DDBJ whole genome shotgun (WGS) entry which is preliminary data.</text>
</comment>
<protein>
    <submittedName>
        <fullName evidence="1">Uncharacterized protein</fullName>
    </submittedName>
</protein>
<reference evidence="1 2" key="1">
    <citation type="submission" date="2021-05" db="EMBL/GenBank/DDBJ databases">
        <title>Genome Assembly of Synthetic Allotetraploid Brassica napus Reveals Homoeologous Exchanges between Subgenomes.</title>
        <authorList>
            <person name="Davis J.T."/>
        </authorList>
    </citation>
    <scope>NUCLEOTIDE SEQUENCE [LARGE SCALE GENOMIC DNA]</scope>
    <source>
        <strain evidence="2">cv. Da-Ae</strain>
        <tissue evidence="1">Seedling</tissue>
    </source>
</reference>
<evidence type="ECO:0000313" key="1">
    <source>
        <dbReference type="EMBL" id="KAH0883381.1"/>
    </source>
</evidence>
<proteinExistence type="predicted"/>
<keyword evidence="2" id="KW-1185">Reference proteome</keyword>
<organism evidence="1 2">
    <name type="scientific">Brassica napus</name>
    <name type="common">Rape</name>
    <dbReference type="NCBI Taxonomy" id="3708"/>
    <lineage>
        <taxon>Eukaryota</taxon>
        <taxon>Viridiplantae</taxon>
        <taxon>Streptophyta</taxon>
        <taxon>Embryophyta</taxon>
        <taxon>Tracheophyta</taxon>
        <taxon>Spermatophyta</taxon>
        <taxon>Magnoliopsida</taxon>
        <taxon>eudicotyledons</taxon>
        <taxon>Gunneridae</taxon>
        <taxon>Pentapetalae</taxon>
        <taxon>rosids</taxon>
        <taxon>malvids</taxon>
        <taxon>Brassicales</taxon>
        <taxon>Brassicaceae</taxon>
        <taxon>Brassiceae</taxon>
        <taxon>Brassica</taxon>
    </lineage>
</organism>
<dbReference type="EMBL" id="JAGKQM010000014">
    <property type="protein sequence ID" value="KAH0883381.1"/>
    <property type="molecule type" value="Genomic_DNA"/>
</dbReference>
<dbReference type="Proteomes" id="UP000824890">
    <property type="component" value="Unassembled WGS sequence"/>
</dbReference>
<gene>
    <name evidence="1" type="ORF">HID58_059477</name>
</gene>
<sequence length="124" mass="14396">MIYERLVRMIDPQNHHQFIRDGFLRYCSCAQTIGCRRLHFWTRKTSRSKKSEIHGFILVGRAPYYHPSLRAGSVITEHPFVIRFIPQTTIDEVIENALVIDLEIHAAEEQCLGVSSTAMYYGIK</sequence>
<name>A0ABQ7ZT11_BRANA</name>